<feature type="transmembrane region" description="Helical" evidence="2">
    <location>
        <begin position="196"/>
        <end position="216"/>
    </location>
</feature>
<dbReference type="PANTHER" id="PTHR42736:SF1">
    <property type="entry name" value="PROTEIN-GLUTAMINE GAMMA-GLUTAMYLTRANSFERASE"/>
    <property type="match status" value="1"/>
</dbReference>
<dbReference type="EMBL" id="BNAR01000006">
    <property type="protein sequence ID" value="GHH44089.1"/>
    <property type="molecule type" value="Genomic_DNA"/>
</dbReference>
<dbReference type="PANTHER" id="PTHR42736">
    <property type="entry name" value="PROTEIN-GLUTAMINE GAMMA-GLUTAMYLTRANSFERASE"/>
    <property type="match status" value="1"/>
</dbReference>
<dbReference type="InterPro" id="IPR021878">
    <property type="entry name" value="TgpA_N"/>
</dbReference>
<accession>A0ABQ3MFM0</accession>
<organism evidence="4 5">
    <name type="scientific">Lentzea cavernae</name>
    <dbReference type="NCBI Taxonomy" id="2020703"/>
    <lineage>
        <taxon>Bacteria</taxon>
        <taxon>Bacillati</taxon>
        <taxon>Actinomycetota</taxon>
        <taxon>Actinomycetes</taxon>
        <taxon>Pseudonocardiales</taxon>
        <taxon>Pseudonocardiaceae</taxon>
        <taxon>Lentzea</taxon>
    </lineage>
</organism>
<dbReference type="SMART" id="SM00460">
    <property type="entry name" value="TGc"/>
    <property type="match status" value="1"/>
</dbReference>
<sequence length="730" mass="77144">MTNQDRVQVACVALAAVVAGLFFAPVFGIVPLLVPIAAVVVPALVVVELCSRQGKLAAWRPLLVALAGLLGVTESLLFPTTVAGLPTGDTLAALRSGVTESWQLTLQSTWPARPDPELMLLVPLLVLLATVLGVELLLLLRKPLPALLPSFAVVVVSQLYLALSGLAAVAGAVAYAAVTGALIASGRTGPVSGRRALVLPALVLGVVAAIVTGLLLPAPPPGYSLKQGQAAQVNARVTNPLGEISYRLGHPDTPVFTVAGDRAERWPIVVLQAFDGVNWTPGGSYRRLGTELAPGPAVAVPVHRRDARITMRGLDGRWLPSQSWPAAVTGVDPLVEETQGTLLVQRPMPAAEYSLGWWEPQVGIANLGSAAVNPYAEGGTGSVGTPPEGVPELVANALRGMRPSFQSALQLERFFKVNYRLATGTDVPGGHGWPQLRRFLLDTKVGTSEQFAAAYVALARMTGIPARLVVGYRTPPGSGGEYVVRNGDVLAWPEVAVAGVGWVPMDPYGSETRGEGNGAGLTAAVARARDQLPPVEELRDPPVAAPNGNANAANDSTTQIPWELLLAVLAAAALGWLTGIPLAKRVRAWRRRRRPGSGAVLGAWHEARDRMREHGAPFSEGMTPRDLAAAAPAADLESTVEGLRLLASAMDQALWSGAETTGEVRDRAWHAAALVRRRLTSRGLRARIRAALNPSTLIRTRTPGSSRPPSSTWPRWISSCRSRSAPPRWR</sequence>
<evidence type="ECO:0000313" key="4">
    <source>
        <dbReference type="EMBL" id="GHH44089.1"/>
    </source>
</evidence>
<feature type="transmembrane region" description="Helical" evidence="2">
    <location>
        <begin position="564"/>
        <end position="583"/>
    </location>
</feature>
<feature type="transmembrane region" description="Helical" evidence="2">
    <location>
        <begin position="167"/>
        <end position="184"/>
    </location>
</feature>
<dbReference type="InterPro" id="IPR052901">
    <property type="entry name" value="Bact_TGase-like"/>
</dbReference>
<feature type="transmembrane region" description="Helical" evidence="2">
    <location>
        <begin position="144"/>
        <end position="161"/>
    </location>
</feature>
<keyword evidence="5" id="KW-1185">Reference proteome</keyword>
<protein>
    <recommendedName>
        <fullName evidence="3">Transglutaminase-like domain-containing protein</fullName>
    </recommendedName>
</protein>
<dbReference type="Pfam" id="PF13559">
    <property type="entry name" value="DUF4129"/>
    <property type="match status" value="1"/>
</dbReference>
<feature type="transmembrane region" description="Helical" evidence="2">
    <location>
        <begin position="7"/>
        <end position="26"/>
    </location>
</feature>
<keyword evidence="2" id="KW-1133">Transmembrane helix</keyword>
<evidence type="ECO:0000256" key="2">
    <source>
        <dbReference type="SAM" id="Phobius"/>
    </source>
</evidence>
<dbReference type="InterPro" id="IPR025403">
    <property type="entry name" value="TgpA-like_C"/>
</dbReference>
<feature type="compositionally biased region" description="Low complexity" evidence="1">
    <location>
        <begin position="698"/>
        <end position="719"/>
    </location>
</feature>
<evidence type="ECO:0000256" key="1">
    <source>
        <dbReference type="SAM" id="MobiDB-lite"/>
    </source>
</evidence>
<feature type="transmembrane region" description="Helical" evidence="2">
    <location>
        <begin position="32"/>
        <end position="50"/>
    </location>
</feature>
<dbReference type="Gene3D" id="3.10.620.30">
    <property type="match status" value="1"/>
</dbReference>
<feature type="transmembrane region" description="Helical" evidence="2">
    <location>
        <begin position="62"/>
        <end position="85"/>
    </location>
</feature>
<dbReference type="Pfam" id="PF11992">
    <property type="entry name" value="TgpA_N"/>
    <property type="match status" value="1"/>
</dbReference>
<feature type="transmembrane region" description="Helical" evidence="2">
    <location>
        <begin position="118"/>
        <end position="137"/>
    </location>
</feature>
<dbReference type="RefSeq" id="WP_191300206.1">
    <property type="nucleotide sequence ID" value="NZ_BNAR01000006.1"/>
</dbReference>
<gene>
    <name evidence="4" type="ORF">GCM10017774_43010</name>
</gene>
<comment type="caution">
    <text evidence="4">The sequence shown here is derived from an EMBL/GenBank/DDBJ whole genome shotgun (WGS) entry which is preliminary data.</text>
</comment>
<keyword evidence="2" id="KW-0812">Transmembrane</keyword>
<feature type="region of interest" description="Disordered" evidence="1">
    <location>
        <begin position="698"/>
        <end position="730"/>
    </location>
</feature>
<dbReference type="InterPro" id="IPR038765">
    <property type="entry name" value="Papain-like_cys_pep_sf"/>
</dbReference>
<evidence type="ECO:0000313" key="5">
    <source>
        <dbReference type="Proteomes" id="UP000605568"/>
    </source>
</evidence>
<name>A0ABQ3MFM0_9PSEU</name>
<dbReference type="Proteomes" id="UP000605568">
    <property type="component" value="Unassembled WGS sequence"/>
</dbReference>
<reference evidence="5" key="1">
    <citation type="journal article" date="2019" name="Int. J. Syst. Evol. Microbiol.">
        <title>The Global Catalogue of Microorganisms (GCM) 10K type strain sequencing project: providing services to taxonomists for standard genome sequencing and annotation.</title>
        <authorList>
            <consortium name="The Broad Institute Genomics Platform"/>
            <consortium name="The Broad Institute Genome Sequencing Center for Infectious Disease"/>
            <person name="Wu L."/>
            <person name="Ma J."/>
        </authorList>
    </citation>
    <scope>NUCLEOTIDE SEQUENCE [LARGE SCALE GENOMIC DNA]</scope>
    <source>
        <strain evidence="5">CGMCC 4.7367</strain>
    </source>
</reference>
<dbReference type="SUPFAM" id="SSF54001">
    <property type="entry name" value="Cysteine proteinases"/>
    <property type="match status" value="1"/>
</dbReference>
<evidence type="ECO:0000259" key="3">
    <source>
        <dbReference type="SMART" id="SM00460"/>
    </source>
</evidence>
<proteinExistence type="predicted"/>
<dbReference type="InterPro" id="IPR002931">
    <property type="entry name" value="Transglutaminase-like"/>
</dbReference>
<feature type="domain" description="Transglutaminase-like" evidence="3">
    <location>
        <begin position="440"/>
        <end position="509"/>
    </location>
</feature>
<keyword evidence="2" id="KW-0472">Membrane</keyword>
<dbReference type="Pfam" id="PF01841">
    <property type="entry name" value="Transglut_core"/>
    <property type="match status" value="1"/>
</dbReference>